<proteinExistence type="predicted"/>
<protein>
    <submittedName>
        <fullName evidence="1">Uncharacterized protein</fullName>
    </submittedName>
</protein>
<comment type="caution">
    <text evidence="1">The sequence shown here is derived from an EMBL/GenBank/DDBJ whole genome shotgun (WGS) entry which is preliminary data.</text>
</comment>
<dbReference type="Proteomes" id="UP001595752">
    <property type="component" value="Unassembled WGS sequence"/>
</dbReference>
<evidence type="ECO:0000313" key="1">
    <source>
        <dbReference type="EMBL" id="MFC3886123.1"/>
    </source>
</evidence>
<name>A0ABV8B719_9BACI</name>
<dbReference type="EMBL" id="JBHRZT010000072">
    <property type="protein sequence ID" value="MFC3886123.1"/>
    <property type="molecule type" value="Genomic_DNA"/>
</dbReference>
<evidence type="ECO:0000313" key="2">
    <source>
        <dbReference type="Proteomes" id="UP001595752"/>
    </source>
</evidence>
<accession>A0ABV8B719</accession>
<sequence>MILELNNQAERINLLYNGHALNAAGAEDERKVNGWNDDPDGFKYKLDHVDLINVEQLDIDDDYNSWTGERSWKYDGRAHYCLCYRRLQ</sequence>
<keyword evidence="2" id="KW-1185">Reference proteome</keyword>
<gene>
    <name evidence="1" type="ORF">ACFOU2_22615</name>
</gene>
<organism evidence="1 2">
    <name type="scientific">Bacillus songklensis</name>
    <dbReference type="NCBI Taxonomy" id="1069116"/>
    <lineage>
        <taxon>Bacteria</taxon>
        <taxon>Bacillati</taxon>
        <taxon>Bacillota</taxon>
        <taxon>Bacilli</taxon>
        <taxon>Bacillales</taxon>
        <taxon>Bacillaceae</taxon>
        <taxon>Bacillus</taxon>
    </lineage>
</organism>
<dbReference type="RefSeq" id="WP_377918491.1">
    <property type="nucleotide sequence ID" value="NZ_JBHRZT010000072.1"/>
</dbReference>
<reference evidence="2" key="1">
    <citation type="journal article" date="2019" name="Int. J. Syst. Evol. Microbiol.">
        <title>The Global Catalogue of Microorganisms (GCM) 10K type strain sequencing project: providing services to taxonomists for standard genome sequencing and annotation.</title>
        <authorList>
            <consortium name="The Broad Institute Genomics Platform"/>
            <consortium name="The Broad Institute Genome Sequencing Center for Infectious Disease"/>
            <person name="Wu L."/>
            <person name="Ma J."/>
        </authorList>
    </citation>
    <scope>NUCLEOTIDE SEQUENCE [LARGE SCALE GENOMIC DNA]</scope>
    <source>
        <strain evidence="2">CCUG 61889</strain>
    </source>
</reference>